<dbReference type="GO" id="GO:0008270">
    <property type="term" value="F:zinc ion binding"/>
    <property type="evidence" value="ECO:0007669"/>
    <property type="project" value="InterPro"/>
</dbReference>
<dbReference type="Pfam" id="PF04082">
    <property type="entry name" value="Fungal_trans"/>
    <property type="match status" value="1"/>
</dbReference>
<dbReference type="EMBL" id="GL876977">
    <property type="protein sequence ID" value="KLU91653.1"/>
    <property type="molecule type" value="Genomic_DNA"/>
</dbReference>
<dbReference type="SUPFAM" id="SSF57701">
    <property type="entry name" value="Zn2/Cys6 DNA-binding domain"/>
    <property type="match status" value="1"/>
</dbReference>
<dbReference type="InterPro" id="IPR036864">
    <property type="entry name" value="Zn2-C6_fun-type_DNA-bd_sf"/>
</dbReference>
<dbReference type="InterPro" id="IPR001138">
    <property type="entry name" value="Zn2Cys6_DnaBD"/>
</dbReference>
<dbReference type="OrthoDB" id="435881at2759"/>
<feature type="domain" description="Zn(2)-C6 fungal-type" evidence="5">
    <location>
        <begin position="36"/>
        <end position="66"/>
    </location>
</feature>
<proteinExistence type="predicted"/>
<dbReference type="Pfam" id="PF00172">
    <property type="entry name" value="Zn_clus"/>
    <property type="match status" value="1"/>
</dbReference>
<evidence type="ECO:0000256" key="4">
    <source>
        <dbReference type="SAM" id="MobiDB-lite"/>
    </source>
</evidence>
<sequence>MLPKTPPSSLAAAGTDSTNLSSVPQVGAGVAGQSKPCTACRRRKVRCCKTQPSCANCSKHRLVCIYDSGDSASASVLAYGADQAALYDRIDRLERLIEEMSTSYLALHKNHPMQQHLYPYGHIRETQDSSPSQRKTPDRSSPDWSTDGYATEDQNLRTEREDHGIQVFEPHVGYYMSSTFWMNMHDFTSEPRCLLQVPSEPKIQTTVWPFSSASSVTANGLSHMHLPLDKENFLLDYFWKFIHPFVNINHRQAFRDQLEDFRRRASPIYKEFEATMLCQQLLAVATMSDDQARQALGQSKEELVSQLRLAVETALSRADVLRTRKFIAFQALIYYICFLFSQGQAEPAIALTGLAGRVGMRLGLHRDPGHYNIAPWVGEMRRRLWNTLLILDSQMFNGEGAESALEPLSNVQRSVNAEDCEWNVSRFAKPDSTPVDREGWTEQTHSILWTELVRLSRRLGRMTLAMAPPEDMYRLIDETAAYLSGRFVGCIGESDHMQIITLSRFKAEIAHQRLSVGLRTLQLSKPPSTTDQGPLFLQAIEVLEETSRGEAVAVSHGLGWLYKWPVPWNALAFVLTGLARMPQSHADADRTWEQVELAFRRHGSPDVAAWRAIEQLCDQAMYYHPDRMHAGYTYAIRAAPAAGDSPAISSRCSGAPSAGEAASR</sequence>
<evidence type="ECO:0000256" key="1">
    <source>
        <dbReference type="ARBA" id="ARBA00004123"/>
    </source>
</evidence>
<dbReference type="AlphaFoldDB" id="A0A0H2U6A5"/>
<reference evidence="6" key="1">
    <citation type="submission" date="2010-05" db="EMBL/GenBank/DDBJ databases">
        <title>The Genome Sequence of Magnaporthe poae strain ATCC 64411.</title>
        <authorList>
            <consortium name="The Broad Institute Genome Sequencing Platform"/>
            <consortium name="Broad Institute Genome Sequencing Center for Infectious Disease"/>
            <person name="Ma L.-J."/>
            <person name="Dead R."/>
            <person name="Young S."/>
            <person name="Zeng Q."/>
            <person name="Koehrsen M."/>
            <person name="Alvarado L."/>
            <person name="Berlin A."/>
            <person name="Chapman S.B."/>
            <person name="Chen Z."/>
            <person name="Freedman E."/>
            <person name="Gellesch M."/>
            <person name="Goldberg J."/>
            <person name="Griggs A."/>
            <person name="Gujja S."/>
            <person name="Heilman E.R."/>
            <person name="Heiman D."/>
            <person name="Hepburn T."/>
            <person name="Howarth C."/>
            <person name="Jen D."/>
            <person name="Larson L."/>
            <person name="Mehta T."/>
            <person name="Neiman D."/>
            <person name="Pearson M."/>
            <person name="Roberts A."/>
            <person name="Saif S."/>
            <person name="Shea T."/>
            <person name="Shenoy N."/>
            <person name="Sisk P."/>
            <person name="Stolte C."/>
            <person name="Sykes S."/>
            <person name="Walk T."/>
            <person name="White J."/>
            <person name="Yandava C."/>
            <person name="Haas B."/>
            <person name="Nusbaum C."/>
            <person name="Birren B."/>
        </authorList>
    </citation>
    <scope>NUCLEOTIDE SEQUENCE</scope>
    <source>
        <strain evidence="6">ATCC 64411</strain>
    </source>
</reference>
<keyword evidence="3" id="KW-0539">Nucleus</keyword>
<comment type="subcellular location">
    <subcellularLocation>
        <location evidence="1">Nucleus</location>
    </subcellularLocation>
</comment>
<dbReference type="PROSITE" id="PS50048">
    <property type="entry name" value="ZN2_CY6_FUNGAL_2"/>
    <property type="match status" value="1"/>
</dbReference>
<protein>
    <recommendedName>
        <fullName evidence="5">Zn(2)-C6 fungal-type domain-containing protein</fullName>
    </recommendedName>
</protein>
<gene>
    <name evidence="6" type="ORF">MAPG_10171</name>
</gene>
<dbReference type="GO" id="GO:0000981">
    <property type="term" value="F:DNA-binding transcription factor activity, RNA polymerase II-specific"/>
    <property type="evidence" value="ECO:0007669"/>
    <property type="project" value="InterPro"/>
</dbReference>
<reference evidence="6" key="2">
    <citation type="submission" date="2011-03" db="EMBL/GenBank/DDBJ databases">
        <title>Annotation of Magnaporthe poae ATCC 64411.</title>
        <authorList>
            <person name="Ma L.-J."/>
            <person name="Dead R."/>
            <person name="Young S.K."/>
            <person name="Zeng Q."/>
            <person name="Gargeya S."/>
            <person name="Fitzgerald M."/>
            <person name="Haas B."/>
            <person name="Abouelleil A."/>
            <person name="Alvarado L."/>
            <person name="Arachchi H.M."/>
            <person name="Berlin A."/>
            <person name="Brown A."/>
            <person name="Chapman S.B."/>
            <person name="Chen Z."/>
            <person name="Dunbar C."/>
            <person name="Freedman E."/>
            <person name="Gearin G."/>
            <person name="Gellesch M."/>
            <person name="Goldberg J."/>
            <person name="Griggs A."/>
            <person name="Gujja S."/>
            <person name="Heiman D."/>
            <person name="Howarth C."/>
            <person name="Larson L."/>
            <person name="Lui A."/>
            <person name="MacDonald P.J.P."/>
            <person name="Mehta T."/>
            <person name="Montmayeur A."/>
            <person name="Murphy C."/>
            <person name="Neiman D."/>
            <person name="Pearson M."/>
            <person name="Priest M."/>
            <person name="Roberts A."/>
            <person name="Saif S."/>
            <person name="Shea T."/>
            <person name="Shenoy N."/>
            <person name="Sisk P."/>
            <person name="Stolte C."/>
            <person name="Sykes S."/>
            <person name="Yandava C."/>
            <person name="Wortman J."/>
            <person name="Nusbaum C."/>
            <person name="Birren B."/>
        </authorList>
    </citation>
    <scope>NUCLEOTIDE SEQUENCE</scope>
    <source>
        <strain evidence="6">ATCC 64411</strain>
    </source>
</reference>
<dbReference type="InterPro" id="IPR050613">
    <property type="entry name" value="Sec_Metabolite_Reg"/>
</dbReference>
<dbReference type="GO" id="GO:0003677">
    <property type="term" value="F:DNA binding"/>
    <property type="evidence" value="ECO:0007669"/>
    <property type="project" value="InterPro"/>
</dbReference>
<dbReference type="VEuPathDB" id="FungiDB:MAPG_10171"/>
<dbReference type="GO" id="GO:0006351">
    <property type="term" value="P:DNA-templated transcription"/>
    <property type="evidence" value="ECO:0007669"/>
    <property type="project" value="InterPro"/>
</dbReference>
<evidence type="ECO:0000313" key="6">
    <source>
        <dbReference type="EMBL" id="KLU91653.1"/>
    </source>
</evidence>
<organism evidence="6">
    <name type="scientific">Magnaporthiopsis poae (strain ATCC 64411 / 73-15)</name>
    <name type="common">Kentucky bluegrass fungus</name>
    <name type="synonym">Magnaporthe poae</name>
    <dbReference type="NCBI Taxonomy" id="644358"/>
    <lineage>
        <taxon>Eukaryota</taxon>
        <taxon>Fungi</taxon>
        <taxon>Dikarya</taxon>
        <taxon>Ascomycota</taxon>
        <taxon>Pezizomycotina</taxon>
        <taxon>Sordariomycetes</taxon>
        <taxon>Sordariomycetidae</taxon>
        <taxon>Magnaporthales</taxon>
        <taxon>Magnaporthaceae</taxon>
        <taxon>Magnaporthiopsis</taxon>
    </lineage>
</organism>
<name>A0A0H2U6A5_MAGP6</name>
<keyword evidence="2" id="KW-0479">Metal-binding</keyword>
<dbReference type="CDD" id="cd12148">
    <property type="entry name" value="fungal_TF_MHR"/>
    <property type="match status" value="1"/>
</dbReference>
<dbReference type="GO" id="GO:0005634">
    <property type="term" value="C:nucleus"/>
    <property type="evidence" value="ECO:0007669"/>
    <property type="project" value="UniProtKB-SubCell"/>
</dbReference>
<dbReference type="SMART" id="SM00066">
    <property type="entry name" value="GAL4"/>
    <property type="match status" value="1"/>
</dbReference>
<evidence type="ECO:0000256" key="2">
    <source>
        <dbReference type="ARBA" id="ARBA00022723"/>
    </source>
</evidence>
<evidence type="ECO:0000259" key="5">
    <source>
        <dbReference type="PROSITE" id="PS50048"/>
    </source>
</evidence>
<accession>A0A0H2U6A5</accession>
<dbReference type="PANTHER" id="PTHR31001:SF85">
    <property type="entry name" value="ZN(II)2CYS6 TRANSCRIPTION FACTOR (EUROFUNG)"/>
    <property type="match status" value="1"/>
</dbReference>
<feature type="region of interest" description="Disordered" evidence="4">
    <location>
        <begin position="124"/>
        <end position="162"/>
    </location>
</feature>
<dbReference type="CDD" id="cd00067">
    <property type="entry name" value="GAL4"/>
    <property type="match status" value="1"/>
</dbReference>
<dbReference type="PANTHER" id="PTHR31001">
    <property type="entry name" value="UNCHARACTERIZED TRANSCRIPTIONAL REGULATORY PROTEIN"/>
    <property type="match status" value="1"/>
</dbReference>
<dbReference type="Gene3D" id="4.10.240.10">
    <property type="entry name" value="Zn(2)-C6 fungal-type DNA-binding domain"/>
    <property type="match status" value="1"/>
</dbReference>
<feature type="non-terminal residue" evidence="6">
    <location>
        <position position="664"/>
    </location>
</feature>
<dbReference type="InterPro" id="IPR007219">
    <property type="entry name" value="XnlR_reg_dom"/>
</dbReference>
<evidence type="ECO:0000256" key="3">
    <source>
        <dbReference type="ARBA" id="ARBA00023242"/>
    </source>
</evidence>